<evidence type="ECO:0000313" key="1">
    <source>
        <dbReference type="EMBL" id="KAL2529444.1"/>
    </source>
</evidence>
<organism evidence="1 2">
    <name type="scientific">Forsythia ovata</name>
    <dbReference type="NCBI Taxonomy" id="205694"/>
    <lineage>
        <taxon>Eukaryota</taxon>
        <taxon>Viridiplantae</taxon>
        <taxon>Streptophyta</taxon>
        <taxon>Embryophyta</taxon>
        <taxon>Tracheophyta</taxon>
        <taxon>Spermatophyta</taxon>
        <taxon>Magnoliopsida</taxon>
        <taxon>eudicotyledons</taxon>
        <taxon>Gunneridae</taxon>
        <taxon>Pentapetalae</taxon>
        <taxon>asterids</taxon>
        <taxon>lamiids</taxon>
        <taxon>Lamiales</taxon>
        <taxon>Oleaceae</taxon>
        <taxon>Forsythieae</taxon>
        <taxon>Forsythia</taxon>
    </lineage>
</organism>
<proteinExistence type="predicted"/>
<dbReference type="AlphaFoldDB" id="A0ABD1UWN1"/>
<sequence>MGIWTSAGNEKGVPLMPLKTTPQIQIQIFRFNEKVASLMPLKTTSQIQVRLSESGSTLQIQRKVCTINTFVKGLSFTKVILGNKASSQVRNLIEYVFSLIKIKYTKELYSSQRRNMFN</sequence>
<accession>A0ABD1UWN1</accession>
<dbReference type="Proteomes" id="UP001604277">
    <property type="component" value="Unassembled WGS sequence"/>
</dbReference>
<keyword evidence="2" id="KW-1185">Reference proteome</keyword>
<comment type="caution">
    <text evidence="1">The sequence shown here is derived from an EMBL/GenBank/DDBJ whole genome shotgun (WGS) entry which is preliminary data.</text>
</comment>
<protein>
    <submittedName>
        <fullName evidence="1">Uncharacterized protein</fullName>
    </submittedName>
</protein>
<dbReference type="EMBL" id="JBFOLJ010000006">
    <property type="protein sequence ID" value="KAL2529444.1"/>
    <property type="molecule type" value="Genomic_DNA"/>
</dbReference>
<gene>
    <name evidence="1" type="ORF">Fot_22045</name>
</gene>
<evidence type="ECO:0000313" key="2">
    <source>
        <dbReference type="Proteomes" id="UP001604277"/>
    </source>
</evidence>
<reference evidence="2" key="1">
    <citation type="submission" date="2024-07" db="EMBL/GenBank/DDBJ databases">
        <title>Two chromosome-level genome assemblies of Korean endemic species Abeliophyllum distichum and Forsythia ovata (Oleaceae).</title>
        <authorList>
            <person name="Jang H."/>
        </authorList>
    </citation>
    <scope>NUCLEOTIDE SEQUENCE [LARGE SCALE GENOMIC DNA]</scope>
</reference>
<name>A0ABD1UWN1_9LAMI</name>